<dbReference type="EMBL" id="BGOW01000046">
    <property type="protein sequence ID" value="GBL47533.1"/>
    <property type="molecule type" value="Genomic_DNA"/>
</dbReference>
<dbReference type="Proteomes" id="UP000286806">
    <property type="component" value="Unassembled WGS sequence"/>
</dbReference>
<organism evidence="1 2">
    <name type="scientific">Sulfuriferula multivorans</name>
    <dbReference type="NCBI Taxonomy" id="1559896"/>
    <lineage>
        <taxon>Bacteria</taxon>
        <taxon>Pseudomonadati</taxon>
        <taxon>Pseudomonadota</taxon>
        <taxon>Betaproteobacteria</taxon>
        <taxon>Nitrosomonadales</taxon>
        <taxon>Sulfuricellaceae</taxon>
        <taxon>Sulfuriferula</taxon>
    </lineage>
</organism>
<reference evidence="1 2" key="1">
    <citation type="journal article" date="2019" name="Front. Microbiol.">
        <title>Genomes of Neutrophilic Sulfur-Oxidizing Chemolithoautotrophs Representing 9 Proteobacterial Species From 8 Genera.</title>
        <authorList>
            <person name="Watanabe T."/>
            <person name="Kojima H."/>
            <person name="Umezawa K."/>
            <person name="Hori C."/>
            <person name="Takasuka T.E."/>
            <person name="Kato Y."/>
            <person name="Fukui M."/>
        </authorList>
    </citation>
    <scope>NUCLEOTIDE SEQUENCE [LARGE SCALE GENOMIC DNA]</scope>
    <source>
        <strain evidence="1 2">TTN</strain>
    </source>
</reference>
<comment type="caution">
    <text evidence="1">The sequence shown here is derived from an EMBL/GenBank/DDBJ whole genome shotgun (WGS) entry which is preliminary data.</text>
</comment>
<dbReference type="RefSeq" id="WP_124706298.1">
    <property type="nucleotide sequence ID" value="NZ_BGOW01000046.1"/>
</dbReference>
<dbReference type="OrthoDB" id="5623992at2"/>
<evidence type="ECO:0000313" key="2">
    <source>
        <dbReference type="Proteomes" id="UP000286806"/>
    </source>
</evidence>
<gene>
    <name evidence="1" type="ORF">SFMTTN_3374</name>
</gene>
<evidence type="ECO:0000313" key="1">
    <source>
        <dbReference type="EMBL" id="GBL47533.1"/>
    </source>
</evidence>
<name>A0A401JHX9_9PROT</name>
<keyword evidence="2" id="KW-1185">Reference proteome</keyword>
<dbReference type="AlphaFoldDB" id="A0A401JHX9"/>
<proteinExistence type="predicted"/>
<sequence length="124" mass="14136">MGNTIADFSDTERSIVESAVKERYGHDVPVDVADTELRMYPEDRELTTCPCLFWKQRDCSFVIAKVGEGRFRSMFFYRVHQMFGTGREEYDDLGDCVLVLLRVQADHEKEQAGVTSGKTGKDIS</sequence>
<protein>
    <submittedName>
        <fullName evidence="1">Uncharacterized protein</fullName>
    </submittedName>
</protein>
<accession>A0A401JHX9</accession>